<dbReference type="PROSITE" id="PS00063">
    <property type="entry name" value="ALDOKETO_REDUCTASE_3"/>
    <property type="match status" value="1"/>
</dbReference>
<evidence type="ECO:0000313" key="9">
    <source>
        <dbReference type="Proteomes" id="UP000668403"/>
    </source>
</evidence>
<gene>
    <name evidence="8" type="ORF">J4H85_05860</name>
</gene>
<dbReference type="PRINTS" id="PR00069">
    <property type="entry name" value="ALDKETRDTASE"/>
</dbReference>
<dbReference type="InterPro" id="IPR018170">
    <property type="entry name" value="Aldo/ket_reductase_CS"/>
</dbReference>
<dbReference type="AlphaFoldDB" id="A0A939TQZ8"/>
<evidence type="ECO:0000256" key="4">
    <source>
        <dbReference type="PIRSR" id="PIRSR000097-1"/>
    </source>
</evidence>
<organism evidence="8 9">
    <name type="scientific">Leucobacter tardus</name>
    <dbReference type="NCBI Taxonomy" id="501483"/>
    <lineage>
        <taxon>Bacteria</taxon>
        <taxon>Bacillati</taxon>
        <taxon>Actinomycetota</taxon>
        <taxon>Actinomycetes</taxon>
        <taxon>Micrococcales</taxon>
        <taxon>Microbacteriaceae</taxon>
        <taxon>Leucobacter</taxon>
    </lineage>
</organism>
<dbReference type="PIRSF" id="PIRSF000097">
    <property type="entry name" value="AKR"/>
    <property type="match status" value="1"/>
</dbReference>
<dbReference type="Gene3D" id="3.20.20.100">
    <property type="entry name" value="NADP-dependent oxidoreductase domain"/>
    <property type="match status" value="1"/>
</dbReference>
<keyword evidence="9" id="KW-1185">Reference proteome</keyword>
<dbReference type="SUPFAM" id="SSF51430">
    <property type="entry name" value="NAD(P)-linked oxidoreductase"/>
    <property type="match status" value="1"/>
</dbReference>
<dbReference type="FunFam" id="3.20.20.100:FF:000002">
    <property type="entry name" value="2,5-diketo-D-gluconic acid reductase A"/>
    <property type="match status" value="1"/>
</dbReference>
<dbReference type="PANTHER" id="PTHR43827">
    <property type="entry name" value="2,5-DIKETO-D-GLUCONIC ACID REDUCTASE"/>
    <property type="match status" value="1"/>
</dbReference>
<evidence type="ECO:0000256" key="1">
    <source>
        <dbReference type="ARBA" id="ARBA00007905"/>
    </source>
</evidence>
<dbReference type="InterPro" id="IPR023210">
    <property type="entry name" value="NADP_OxRdtase_dom"/>
</dbReference>
<evidence type="ECO:0000256" key="3">
    <source>
        <dbReference type="ARBA" id="ARBA00023002"/>
    </source>
</evidence>
<keyword evidence="2" id="KW-0521">NADP</keyword>
<evidence type="ECO:0000313" key="8">
    <source>
        <dbReference type="EMBL" id="MBO2989517.1"/>
    </source>
</evidence>
<protein>
    <submittedName>
        <fullName evidence="8">Aldo/keto reductase</fullName>
    </submittedName>
</protein>
<evidence type="ECO:0000259" key="7">
    <source>
        <dbReference type="Pfam" id="PF00248"/>
    </source>
</evidence>
<evidence type="ECO:0000256" key="6">
    <source>
        <dbReference type="PIRSR" id="PIRSR000097-3"/>
    </source>
</evidence>
<dbReference type="GO" id="GO:0016616">
    <property type="term" value="F:oxidoreductase activity, acting on the CH-OH group of donors, NAD or NADP as acceptor"/>
    <property type="evidence" value="ECO:0007669"/>
    <property type="project" value="UniProtKB-ARBA"/>
</dbReference>
<accession>A0A939TQZ8</accession>
<reference evidence="8" key="1">
    <citation type="submission" date="2021-03" db="EMBL/GenBank/DDBJ databases">
        <title>Leucobacter chromiisoli sp. nov., isolated from chromium-containing soil of chemical plant.</title>
        <authorList>
            <person name="Xu Z."/>
        </authorList>
    </citation>
    <scope>NUCLEOTIDE SEQUENCE</scope>
    <source>
        <strain evidence="8">K 70/01</strain>
    </source>
</reference>
<feature type="site" description="Lowers pKa of active site Tyr" evidence="6">
    <location>
        <position position="74"/>
    </location>
</feature>
<dbReference type="PANTHER" id="PTHR43827:SF3">
    <property type="entry name" value="NADP-DEPENDENT OXIDOREDUCTASE DOMAIN-CONTAINING PROTEIN"/>
    <property type="match status" value="1"/>
</dbReference>
<keyword evidence="3" id="KW-0560">Oxidoreductase</keyword>
<dbReference type="PROSITE" id="PS00798">
    <property type="entry name" value="ALDOKETO_REDUCTASE_1"/>
    <property type="match status" value="1"/>
</dbReference>
<name>A0A939TQZ8_9MICO</name>
<feature type="domain" description="NADP-dependent oxidoreductase" evidence="7">
    <location>
        <begin position="16"/>
        <end position="259"/>
    </location>
</feature>
<dbReference type="RefSeq" id="WP_208237816.1">
    <property type="nucleotide sequence ID" value="NZ_BAAAQU010000001.1"/>
</dbReference>
<comment type="caution">
    <text evidence="8">The sequence shown here is derived from an EMBL/GenBank/DDBJ whole genome shotgun (WGS) entry which is preliminary data.</text>
</comment>
<evidence type="ECO:0000256" key="5">
    <source>
        <dbReference type="PIRSR" id="PIRSR000097-2"/>
    </source>
</evidence>
<comment type="similarity">
    <text evidence="1">Belongs to the aldo/keto reductase family.</text>
</comment>
<dbReference type="InterPro" id="IPR036812">
    <property type="entry name" value="NAD(P)_OxRdtase_dom_sf"/>
</dbReference>
<dbReference type="Proteomes" id="UP000668403">
    <property type="component" value="Unassembled WGS sequence"/>
</dbReference>
<dbReference type="Pfam" id="PF00248">
    <property type="entry name" value="Aldo_ket_red"/>
    <property type="match status" value="1"/>
</dbReference>
<proteinExistence type="inferred from homology"/>
<dbReference type="EMBL" id="JAGFBF010000004">
    <property type="protein sequence ID" value="MBO2989517.1"/>
    <property type="molecule type" value="Genomic_DNA"/>
</dbReference>
<feature type="active site" description="Proton donor" evidence="4">
    <location>
        <position position="49"/>
    </location>
</feature>
<sequence>MTTTIRLNNGTQIPHIGFGTFPHDGEDSAEPTRHAIEVGYRLIDTALRYENERSVGAGIRASGVTRDEIVVTSKLPGRHHGRDEARVAVRESLEHLGLERIDLYLIHWPLPKLDRYVDTWKTLIELRDEGVLGSIGVSNFTSEHLDRLVTETGVVPAVNQIEMHPYFPQVDQRRAHAELGIVTESWSPLGRGGGVLSEPVVLRAADAHGVTPAQVVLRWHVQLGTVPIPKSRSIERQLENLAIHGFTLSDQEVASVTALGRPDGRIAGQDPDAYEEF</sequence>
<dbReference type="InterPro" id="IPR020471">
    <property type="entry name" value="AKR"/>
</dbReference>
<dbReference type="CDD" id="cd19132">
    <property type="entry name" value="AKR_AKR5D1_E1"/>
    <property type="match status" value="1"/>
</dbReference>
<feature type="binding site" evidence="5">
    <location>
        <position position="107"/>
    </location>
    <ligand>
        <name>substrate</name>
    </ligand>
</feature>
<evidence type="ECO:0000256" key="2">
    <source>
        <dbReference type="ARBA" id="ARBA00022857"/>
    </source>
</evidence>